<evidence type="ECO:0000256" key="4">
    <source>
        <dbReference type="ARBA" id="ARBA00022475"/>
    </source>
</evidence>
<dbReference type="EMBL" id="SWBQ01000001">
    <property type="protein sequence ID" value="TKC08645.1"/>
    <property type="molecule type" value="Genomic_DNA"/>
</dbReference>
<feature type="transmembrane region" description="Helical" evidence="9">
    <location>
        <begin position="161"/>
        <end position="183"/>
    </location>
</feature>
<evidence type="ECO:0000256" key="2">
    <source>
        <dbReference type="ARBA" id="ARBA00007783"/>
    </source>
</evidence>
<evidence type="ECO:0000256" key="6">
    <source>
        <dbReference type="ARBA" id="ARBA00022692"/>
    </source>
</evidence>
<dbReference type="InterPro" id="IPR013525">
    <property type="entry name" value="ABC2_TM"/>
</dbReference>
<keyword evidence="7 9" id="KW-1133">Transmembrane helix</keyword>
<evidence type="ECO:0000313" key="11">
    <source>
        <dbReference type="EMBL" id="TKC08645.1"/>
    </source>
</evidence>
<feature type="transmembrane region" description="Helical" evidence="9">
    <location>
        <begin position="121"/>
        <end position="149"/>
    </location>
</feature>
<dbReference type="OrthoDB" id="9786910at2"/>
<evidence type="ECO:0000256" key="8">
    <source>
        <dbReference type="ARBA" id="ARBA00023136"/>
    </source>
</evidence>
<reference evidence="11 12" key="1">
    <citation type="submission" date="2019-04" db="EMBL/GenBank/DDBJ databases">
        <title>Pedobacter sp. RP-3-15 sp. nov., isolated from Arctic soil.</title>
        <authorList>
            <person name="Dahal R.H."/>
            <person name="Kim D.-U."/>
        </authorList>
    </citation>
    <scope>NUCLEOTIDE SEQUENCE [LARGE SCALE GENOMIC DNA]</scope>
    <source>
        <strain evidence="11 12">RP-3-15</strain>
    </source>
</reference>
<keyword evidence="4 9" id="KW-1003">Cell membrane</keyword>
<feature type="transmembrane region" description="Helical" evidence="9">
    <location>
        <begin position="195"/>
        <end position="216"/>
    </location>
</feature>
<accession>A0A4U1CPE7</accession>
<evidence type="ECO:0000313" key="12">
    <source>
        <dbReference type="Proteomes" id="UP000307244"/>
    </source>
</evidence>
<dbReference type="PANTHER" id="PTHR30413">
    <property type="entry name" value="INNER MEMBRANE TRANSPORT PERMEASE"/>
    <property type="match status" value="1"/>
</dbReference>
<evidence type="ECO:0000256" key="9">
    <source>
        <dbReference type="RuleBase" id="RU361157"/>
    </source>
</evidence>
<keyword evidence="5" id="KW-0997">Cell inner membrane</keyword>
<keyword evidence="8 9" id="KW-0472">Membrane</keyword>
<name>A0A4U1CPE7_9SPHI</name>
<keyword evidence="6 9" id="KW-0812">Transmembrane</keyword>
<evidence type="ECO:0000259" key="10">
    <source>
        <dbReference type="PROSITE" id="PS51012"/>
    </source>
</evidence>
<dbReference type="PANTHER" id="PTHR30413:SF8">
    <property type="entry name" value="TRANSPORT PERMEASE PROTEIN"/>
    <property type="match status" value="1"/>
</dbReference>
<protein>
    <recommendedName>
        <fullName evidence="9">Transport permease protein</fullName>
    </recommendedName>
</protein>
<sequence length="281" mass="32414">MTRKNQIWNITPRPAIFKIRLRNLCPYRYLFAKLIQREITSFYRQTLLGPLWFFIQPLLTTSIFVFTFGKLTKIPTDGIPPPLFYLSGIIIWNYFTDCINKTAGVFKDNLPLFSKIYFPRIIMPLSTVTALLMRFGIQLSLFITLLIFYRFNGFRFHLNSYIFLFPLLIINTAALGLGIGLLISALTIKYRDLNFLIAFGIQLMMYATTVIFPLSATPKHFRKLLQINPVTNIIETFRYALFSKGLTNLQSLISALIISAVILFCGIIAFKRAETNFIDNV</sequence>
<proteinExistence type="inferred from homology"/>
<dbReference type="Pfam" id="PF01061">
    <property type="entry name" value="ABC2_membrane"/>
    <property type="match status" value="1"/>
</dbReference>
<gene>
    <name evidence="11" type="ORF">FA047_00660</name>
</gene>
<evidence type="ECO:0000256" key="7">
    <source>
        <dbReference type="ARBA" id="ARBA00022989"/>
    </source>
</evidence>
<evidence type="ECO:0000256" key="5">
    <source>
        <dbReference type="ARBA" id="ARBA00022519"/>
    </source>
</evidence>
<organism evidence="11 12">
    <name type="scientific">Pedobacter frigoris</name>
    <dbReference type="NCBI Taxonomy" id="2571272"/>
    <lineage>
        <taxon>Bacteria</taxon>
        <taxon>Pseudomonadati</taxon>
        <taxon>Bacteroidota</taxon>
        <taxon>Sphingobacteriia</taxon>
        <taxon>Sphingobacteriales</taxon>
        <taxon>Sphingobacteriaceae</taxon>
        <taxon>Pedobacter</taxon>
    </lineage>
</organism>
<dbReference type="Proteomes" id="UP000307244">
    <property type="component" value="Unassembled WGS sequence"/>
</dbReference>
<feature type="domain" description="ABC transmembrane type-2" evidence="10">
    <location>
        <begin position="48"/>
        <end position="273"/>
    </location>
</feature>
<keyword evidence="3 9" id="KW-0813">Transport</keyword>
<comment type="subcellular location">
    <subcellularLocation>
        <location evidence="1">Cell inner membrane</location>
        <topology evidence="1">Multi-pass membrane protein</topology>
    </subcellularLocation>
    <subcellularLocation>
        <location evidence="9">Cell membrane</location>
        <topology evidence="9">Multi-pass membrane protein</topology>
    </subcellularLocation>
</comment>
<dbReference type="InterPro" id="IPR047817">
    <property type="entry name" value="ABC2_TM_bact-type"/>
</dbReference>
<keyword evidence="12" id="KW-1185">Reference proteome</keyword>
<dbReference type="PRINTS" id="PR00164">
    <property type="entry name" value="ABC2TRNSPORT"/>
</dbReference>
<evidence type="ECO:0000256" key="1">
    <source>
        <dbReference type="ARBA" id="ARBA00004429"/>
    </source>
</evidence>
<evidence type="ECO:0000256" key="3">
    <source>
        <dbReference type="ARBA" id="ARBA00022448"/>
    </source>
</evidence>
<dbReference type="GO" id="GO:0140359">
    <property type="term" value="F:ABC-type transporter activity"/>
    <property type="evidence" value="ECO:0007669"/>
    <property type="project" value="InterPro"/>
</dbReference>
<dbReference type="AlphaFoldDB" id="A0A4U1CPE7"/>
<dbReference type="GO" id="GO:0015920">
    <property type="term" value="P:lipopolysaccharide transport"/>
    <property type="evidence" value="ECO:0007669"/>
    <property type="project" value="TreeGrafter"/>
</dbReference>
<comment type="caution">
    <text evidence="11">The sequence shown here is derived from an EMBL/GenBank/DDBJ whole genome shotgun (WGS) entry which is preliminary data.</text>
</comment>
<feature type="transmembrane region" description="Helical" evidence="9">
    <location>
        <begin position="249"/>
        <end position="270"/>
    </location>
</feature>
<dbReference type="InterPro" id="IPR000412">
    <property type="entry name" value="ABC_2_transport"/>
</dbReference>
<feature type="transmembrane region" description="Helical" evidence="9">
    <location>
        <begin position="83"/>
        <end position="100"/>
    </location>
</feature>
<dbReference type="RefSeq" id="WP_136834066.1">
    <property type="nucleotide sequence ID" value="NZ_SWBQ01000001.1"/>
</dbReference>
<feature type="transmembrane region" description="Helical" evidence="9">
    <location>
        <begin position="51"/>
        <end position="71"/>
    </location>
</feature>
<dbReference type="GO" id="GO:0043190">
    <property type="term" value="C:ATP-binding cassette (ABC) transporter complex"/>
    <property type="evidence" value="ECO:0007669"/>
    <property type="project" value="InterPro"/>
</dbReference>
<comment type="similarity">
    <text evidence="2 9">Belongs to the ABC-2 integral membrane protein family.</text>
</comment>
<dbReference type="PROSITE" id="PS51012">
    <property type="entry name" value="ABC_TM2"/>
    <property type="match status" value="1"/>
</dbReference>